<dbReference type="Pfam" id="PF08267">
    <property type="entry name" value="Meth_synt_1"/>
    <property type="match status" value="1"/>
</dbReference>
<dbReference type="PANTHER" id="PTHR30519">
    <property type="entry name" value="5-METHYLTETRAHYDROPTEROYLTRIGLUTAMATE--HOMOCYSTEINE METHYLTRANSFERASE"/>
    <property type="match status" value="1"/>
</dbReference>
<evidence type="ECO:0000256" key="3">
    <source>
        <dbReference type="ARBA" id="ARBA00009553"/>
    </source>
</evidence>
<gene>
    <name evidence="16" type="ORF">JSR06_00175</name>
</gene>
<feature type="binding site" evidence="11">
    <location>
        <position position="19"/>
    </location>
    <ligand>
        <name>5-methyltetrahydropteroyltri-L-glutamate</name>
        <dbReference type="ChEBI" id="CHEBI:58207"/>
    </ligand>
</feature>
<evidence type="ECO:0000313" key="17">
    <source>
        <dbReference type="Proteomes" id="UP000663347"/>
    </source>
</evidence>
<feature type="domain" description="Cobalamin-independent methionine synthase MetE C-terminal/archaeal" evidence="14">
    <location>
        <begin position="400"/>
        <end position="721"/>
    </location>
</feature>
<dbReference type="GO" id="GO:0009086">
    <property type="term" value="P:methionine biosynthetic process"/>
    <property type="evidence" value="ECO:0007669"/>
    <property type="project" value="UniProtKB-KW"/>
</dbReference>
<evidence type="ECO:0000256" key="2">
    <source>
        <dbReference type="ARBA" id="ARBA00004681"/>
    </source>
</evidence>
<dbReference type="Gene3D" id="3.20.20.210">
    <property type="match status" value="2"/>
</dbReference>
<evidence type="ECO:0000256" key="4">
    <source>
        <dbReference type="ARBA" id="ARBA00012034"/>
    </source>
</evidence>
<evidence type="ECO:0000256" key="6">
    <source>
        <dbReference type="ARBA" id="ARBA00022605"/>
    </source>
</evidence>
<evidence type="ECO:0000256" key="11">
    <source>
        <dbReference type="PIRSR" id="PIRSR000382-1"/>
    </source>
</evidence>
<comment type="cofactor">
    <cofactor evidence="12">
        <name>Zn(2+)</name>
        <dbReference type="ChEBI" id="CHEBI:29105"/>
    </cofactor>
    <text evidence="12">Binds 2 Zn(2+) ions per subunit.</text>
</comment>
<feature type="binding site" evidence="11">
    <location>
        <position position="116"/>
    </location>
    <ligand>
        <name>5-methyltetrahydropteroyltri-L-glutamate</name>
        <dbReference type="ChEBI" id="CHEBI:58207"/>
    </ligand>
</feature>
<dbReference type="InterPro" id="IPR038071">
    <property type="entry name" value="UROD/MetE-like_sf"/>
</dbReference>
<evidence type="ECO:0000256" key="7">
    <source>
        <dbReference type="ARBA" id="ARBA00022679"/>
    </source>
</evidence>
<feature type="binding site" evidence="12">
    <location>
        <position position="616"/>
    </location>
    <ligand>
        <name>Zn(2+)</name>
        <dbReference type="ChEBI" id="CHEBI:29105"/>
        <label>1</label>
        <note>catalytic</note>
    </ligand>
</feature>
<feature type="binding site" evidence="12">
    <location>
        <position position="641"/>
    </location>
    <ligand>
        <name>Zn(2+)</name>
        <dbReference type="ChEBI" id="CHEBI:29105"/>
        <label>1</label>
        <note>catalytic</note>
    </ligand>
</feature>
<organism evidence="16 17">
    <name type="scientific">Candidatus Vidania fulgoroideorum</name>
    <dbReference type="NCBI Taxonomy" id="881286"/>
    <lineage>
        <taxon>Bacteria</taxon>
        <taxon>Pseudomonadati</taxon>
        <taxon>Pseudomonadota</taxon>
        <taxon>Betaproteobacteria</taxon>
        <taxon>Candidatus Vidania</taxon>
    </lineage>
</organism>
<keyword evidence="7" id="KW-0808">Transferase</keyword>
<keyword evidence="5" id="KW-0489">Methyltransferase</keyword>
<keyword evidence="8 12" id="KW-0479">Metal-binding</keyword>
<feature type="binding site" evidence="11">
    <location>
        <position position="571"/>
    </location>
    <ligand>
        <name>L-methionine</name>
        <dbReference type="ChEBI" id="CHEBI:57844"/>
    </ligand>
</feature>
<evidence type="ECO:0000313" key="16">
    <source>
        <dbReference type="EMBL" id="QSW38008.1"/>
    </source>
</evidence>
<feature type="binding site" evidence="11">
    <location>
        <position position="571"/>
    </location>
    <ligand>
        <name>L-homocysteine</name>
        <dbReference type="ChEBI" id="CHEBI:58199"/>
    </ligand>
</feature>
<evidence type="ECO:0000256" key="9">
    <source>
        <dbReference type="ARBA" id="ARBA00022833"/>
    </source>
</evidence>
<evidence type="ECO:0000256" key="13">
    <source>
        <dbReference type="PIRSR" id="PIRSR000382-3"/>
    </source>
</evidence>
<feature type="binding site" evidence="11">
    <location>
        <position position="533"/>
    </location>
    <ligand>
        <name>5-methyltetrahydropteroyltri-L-glutamate</name>
        <dbReference type="ChEBI" id="CHEBI:58207"/>
    </ligand>
</feature>
<feature type="binding site" evidence="12">
    <location>
        <position position="618"/>
    </location>
    <ligand>
        <name>Zn(2+)</name>
        <dbReference type="ChEBI" id="CHEBI:29105"/>
        <label>1</label>
        <note>catalytic</note>
    </ligand>
</feature>
<evidence type="ECO:0000256" key="10">
    <source>
        <dbReference type="ARBA" id="ARBA00023167"/>
    </source>
</evidence>
<reference evidence="16" key="1">
    <citation type="submission" date="2021-02" db="EMBL/GenBank/DDBJ databases">
        <authorList>
            <person name="Franco D."/>
        </authorList>
    </citation>
    <scope>NUCLEOTIDE SEQUENCE</scope>
    <source>
        <strain evidence="16">RANSCY</strain>
    </source>
</reference>
<evidence type="ECO:0000256" key="12">
    <source>
        <dbReference type="PIRSR" id="PIRSR000382-2"/>
    </source>
</evidence>
<comment type="similarity">
    <text evidence="3">Belongs to the vitamin-B12 independent methionine synthase family.</text>
</comment>
<dbReference type="GO" id="GO:0003871">
    <property type="term" value="F:5-methyltetrahydropteroyltriglutamate-homocysteine S-methyltransferase activity"/>
    <property type="evidence" value="ECO:0007669"/>
    <property type="project" value="UniProtKB-EC"/>
</dbReference>
<dbReference type="EMBL" id="CP071412">
    <property type="protein sequence ID" value="QSW38008.1"/>
    <property type="molecule type" value="Genomic_DNA"/>
</dbReference>
<evidence type="ECO:0000256" key="8">
    <source>
        <dbReference type="ARBA" id="ARBA00022723"/>
    </source>
</evidence>
<dbReference type="Pfam" id="PF01717">
    <property type="entry name" value="Meth_synt_2"/>
    <property type="match status" value="1"/>
</dbReference>
<feature type="domain" description="Cobalamin-independent methionine synthase MetE N-terminal" evidence="15">
    <location>
        <begin position="4"/>
        <end position="292"/>
    </location>
</feature>
<dbReference type="AlphaFoldDB" id="A0A974X9D2"/>
<evidence type="ECO:0000259" key="15">
    <source>
        <dbReference type="Pfam" id="PF08267"/>
    </source>
</evidence>
<feature type="binding site" evidence="11">
    <location>
        <position position="458"/>
    </location>
    <ligand>
        <name>L-methionine</name>
        <dbReference type="ChEBI" id="CHEBI:57844"/>
    </ligand>
</feature>
<sequence>MFKNHIIGMPLIGKNRELKFAIENYVYNRNTSNLNSLRDISKRIIRWNIKMQLHSLDIITIGTFCYPDPVTYTTILLGLVNRDYISEYSMFDTVFNITRGFNNLPAFSMTKWFGTNFHYFKPSKHPNYNFITSLNFINYEISLLSKLGLSNIKFSIIGPFTICLMIGFSSKNSISLLLSRYNLLLSKLLVLGIKYIQAEEPLFNDCLSKHSLQIYKYIYSRIDSRLKVIFTSYFSMLNANIKYINTYGLHIDIVNNNDIVNSKLIRHFKFLSFGIIPGNNVWISNFKRITTIFKSSDPNDIIFISPNCSFRHIPYDLNSETNKKLLPNIFLSFLVQKLSELVSIKNILNRNYLYKNIYIRNTILNKKFIKYSRSFINNSSHFSQRKKKRTKFDKLGIGLLPLTTIGSFPQTNRVRSLRKMLDSKQLSPSRYRDYIFDEIHNCYKFQYSNKVDLLTNGEIERNDMVQYFCKFLEGCLITNNGWVNSYCTRCVKPPIMYGGLTIKNFNNEYKYIKILNSINLKYIITGPITLTKWSYININLDISNVIFSISNSIRSIVLDVYNLGIRFIQIDEPAIVEFIDYYSLYYDYSYISSLIINSFRFCYSDVVDKNIQIHTHICYSRYSQNMVNLLKSMGFDKVSFESSRNLSHILDFVASNSLLKYFDIGFGLYDVHSSNVPSIAKLTSSVNLIINKVGFSNVWINPDCGLKTRSYKEVSLFLKNINYVLTNVRNKIRSSKNS</sequence>
<dbReference type="SUPFAM" id="SSF51726">
    <property type="entry name" value="UROD/MetE-like"/>
    <property type="match status" value="2"/>
</dbReference>
<feature type="binding site" evidence="11">
    <location>
        <begin position="489"/>
        <end position="490"/>
    </location>
    <ligand>
        <name>5-methyltetrahydropteroyltri-L-glutamate</name>
        <dbReference type="ChEBI" id="CHEBI:58207"/>
    </ligand>
</feature>
<feature type="binding site" evidence="12">
    <location>
        <position position="704"/>
    </location>
    <ligand>
        <name>Zn(2+)</name>
        <dbReference type="ChEBI" id="CHEBI:29105"/>
        <label>1</label>
        <note>catalytic</note>
    </ligand>
</feature>
<keyword evidence="9 12" id="KW-0862">Zinc</keyword>
<evidence type="ECO:0000256" key="5">
    <source>
        <dbReference type="ARBA" id="ARBA00022603"/>
    </source>
</evidence>
<dbReference type="InterPro" id="IPR013215">
    <property type="entry name" value="Cbl-indep_Met_Synth_N"/>
</dbReference>
<dbReference type="Proteomes" id="UP000663347">
    <property type="component" value="Chromosome"/>
</dbReference>
<feature type="binding site" evidence="11">
    <location>
        <begin position="405"/>
        <end position="407"/>
    </location>
    <ligand>
        <name>L-homocysteine</name>
        <dbReference type="ChEBI" id="CHEBI:58199"/>
    </ligand>
</feature>
<dbReference type="EC" id="2.1.1.14" evidence="4"/>
<protein>
    <recommendedName>
        <fullName evidence="4">5-methyltetrahydropteroyltriglutamate--homocysteine S-methyltransferase</fullName>
        <ecNumber evidence="4">2.1.1.14</ecNumber>
    </recommendedName>
</protein>
<keyword evidence="6" id="KW-0028">Amino-acid biosynthesis</keyword>
<evidence type="ECO:0000259" key="14">
    <source>
        <dbReference type="Pfam" id="PF01717"/>
    </source>
</evidence>
<dbReference type="GO" id="GO:0008270">
    <property type="term" value="F:zinc ion binding"/>
    <property type="evidence" value="ECO:0007669"/>
    <property type="project" value="InterPro"/>
</dbReference>
<evidence type="ECO:0000256" key="1">
    <source>
        <dbReference type="ARBA" id="ARBA00002777"/>
    </source>
</evidence>
<dbReference type="PIRSF" id="PIRSF000382">
    <property type="entry name" value="MeTrfase_B12_ind"/>
    <property type="match status" value="1"/>
</dbReference>
<name>A0A974X9D2_9PROT</name>
<dbReference type="GO" id="GO:0032259">
    <property type="term" value="P:methylation"/>
    <property type="evidence" value="ECO:0007669"/>
    <property type="project" value="UniProtKB-KW"/>
</dbReference>
<proteinExistence type="inferred from homology"/>
<accession>A0A974X9D2</accession>
<keyword evidence="10" id="KW-0486">Methionine biosynthesis</keyword>
<comment type="pathway">
    <text evidence="2">Amino-acid biosynthesis; L-methionine biosynthesis via de novo pathway; L-methionine from L-homocysteine (MetE route): step 1/1.</text>
</comment>
<comment type="function">
    <text evidence="1">Catalyzes the transfer of a methyl group from 5-methyltetrahydrofolate to homocysteine resulting in methionine formation.</text>
</comment>
<dbReference type="InterPro" id="IPR002629">
    <property type="entry name" value="Met_Synth_C/arc"/>
</dbReference>
<feature type="active site" description="Proton donor" evidence="13">
    <location>
        <position position="672"/>
    </location>
</feature>
<feature type="binding site" evidence="11">
    <location>
        <begin position="405"/>
        <end position="407"/>
    </location>
    <ligand>
        <name>L-methionine</name>
        <dbReference type="ChEBI" id="CHEBI:57844"/>
    </ligand>
</feature>
<dbReference type="InterPro" id="IPR006276">
    <property type="entry name" value="Cobalamin-indep_Met_synthase"/>
</dbReference>
<reference evidence="16" key="2">
    <citation type="submission" date="2021-03" db="EMBL/GenBank/DDBJ databases">
        <title>Alternative transmission patterns in independently acquired nutritional co-symbionts of Dictyopharidae planthoppers.</title>
        <authorList>
            <person name="Michalik A."/>
            <person name="Lukasik P."/>
        </authorList>
    </citation>
    <scope>NUCLEOTIDE SEQUENCE</scope>
    <source>
        <strain evidence="16">RANSCY</strain>
    </source>
</reference>